<dbReference type="GO" id="GO:0008324">
    <property type="term" value="F:monoatomic cation transmembrane transporter activity"/>
    <property type="evidence" value="ECO:0007669"/>
    <property type="project" value="InterPro"/>
</dbReference>
<dbReference type="GO" id="GO:0006813">
    <property type="term" value="P:potassium ion transport"/>
    <property type="evidence" value="ECO:0007669"/>
    <property type="project" value="InterPro"/>
</dbReference>
<dbReference type="PROSITE" id="PS51201">
    <property type="entry name" value="RCK_N"/>
    <property type="match status" value="1"/>
</dbReference>
<dbReference type="SUPFAM" id="SSF51735">
    <property type="entry name" value="NAD(P)-binding Rossmann-fold domains"/>
    <property type="match status" value="1"/>
</dbReference>
<dbReference type="KEGG" id="tpol:Mal48_44980"/>
<dbReference type="Pfam" id="PF02080">
    <property type="entry name" value="TrkA_C"/>
    <property type="match status" value="1"/>
</dbReference>
<feature type="domain" description="RCK N-terminal" evidence="1">
    <location>
        <begin position="1"/>
        <end position="117"/>
    </location>
</feature>
<evidence type="ECO:0000259" key="1">
    <source>
        <dbReference type="PROSITE" id="PS51201"/>
    </source>
</evidence>
<dbReference type="OrthoDB" id="9776294at2"/>
<dbReference type="InterPro" id="IPR003148">
    <property type="entry name" value="RCK_N"/>
</dbReference>
<protein>
    <submittedName>
        <fullName evidence="3">Ktr system potassium uptake protein A</fullName>
    </submittedName>
</protein>
<dbReference type="InterPro" id="IPR050721">
    <property type="entry name" value="Trk_Ktr_HKT_K-transport"/>
</dbReference>
<proteinExistence type="predicted"/>
<dbReference type="InterPro" id="IPR006037">
    <property type="entry name" value="RCK_C"/>
</dbReference>
<sequence length="226" mass="25029">MRKIAVIGLGRFGMTLAKTLSASGVQVVAIDRDGKAVNEIKDDVDVAVRGNSTDQSVLLSQDLDKVDVCVIAIGEQFESALLTTVLAKQIGIPEVICRAQSEFHAEIFQKIGADKIIQPEKVSGESLARQLSNPQLVDFIQLADGFTLMEFRAPKTFHGKTIRDLSLRNRYEVNLVVIRRETAEKTNPEEEPVLETIFPRADEELRENDTLVVVGSDEALTRLPRE</sequence>
<evidence type="ECO:0000313" key="4">
    <source>
        <dbReference type="Proteomes" id="UP000315724"/>
    </source>
</evidence>
<dbReference type="EMBL" id="CP036267">
    <property type="protein sequence ID" value="QDT35222.1"/>
    <property type="molecule type" value="Genomic_DNA"/>
</dbReference>
<dbReference type="RefSeq" id="WP_145204436.1">
    <property type="nucleotide sequence ID" value="NZ_CP036267.1"/>
</dbReference>
<dbReference type="PANTHER" id="PTHR43833:SF7">
    <property type="entry name" value="KTR SYSTEM POTASSIUM UPTAKE PROTEIN C"/>
    <property type="match status" value="1"/>
</dbReference>
<dbReference type="Gene3D" id="3.30.70.1450">
    <property type="entry name" value="Regulator of K+ conductance, C-terminal domain"/>
    <property type="match status" value="1"/>
</dbReference>
<accession>A0A517QUA3</accession>
<dbReference type="SUPFAM" id="SSF116726">
    <property type="entry name" value="TrkA C-terminal domain-like"/>
    <property type="match status" value="1"/>
</dbReference>
<dbReference type="AlphaFoldDB" id="A0A517QUA3"/>
<dbReference type="Proteomes" id="UP000315724">
    <property type="component" value="Chromosome"/>
</dbReference>
<name>A0A517QUA3_9PLAN</name>
<gene>
    <name evidence="3" type="primary">ktrA</name>
    <name evidence="3" type="ORF">Mal48_44980</name>
</gene>
<keyword evidence="4" id="KW-1185">Reference proteome</keyword>
<dbReference type="InterPro" id="IPR036291">
    <property type="entry name" value="NAD(P)-bd_dom_sf"/>
</dbReference>
<evidence type="ECO:0000259" key="2">
    <source>
        <dbReference type="PROSITE" id="PS51202"/>
    </source>
</evidence>
<evidence type="ECO:0000313" key="3">
    <source>
        <dbReference type="EMBL" id="QDT35222.1"/>
    </source>
</evidence>
<organism evidence="3 4">
    <name type="scientific">Thalassoglobus polymorphus</name>
    <dbReference type="NCBI Taxonomy" id="2527994"/>
    <lineage>
        <taxon>Bacteria</taxon>
        <taxon>Pseudomonadati</taxon>
        <taxon>Planctomycetota</taxon>
        <taxon>Planctomycetia</taxon>
        <taxon>Planctomycetales</taxon>
        <taxon>Planctomycetaceae</taxon>
        <taxon>Thalassoglobus</taxon>
    </lineage>
</organism>
<feature type="domain" description="RCK C-terminal" evidence="2">
    <location>
        <begin position="134"/>
        <end position="226"/>
    </location>
</feature>
<dbReference type="InterPro" id="IPR036721">
    <property type="entry name" value="RCK_C_sf"/>
</dbReference>
<dbReference type="Gene3D" id="3.40.50.720">
    <property type="entry name" value="NAD(P)-binding Rossmann-like Domain"/>
    <property type="match status" value="1"/>
</dbReference>
<dbReference type="PROSITE" id="PS51202">
    <property type="entry name" value="RCK_C"/>
    <property type="match status" value="1"/>
</dbReference>
<reference evidence="3 4" key="1">
    <citation type="submission" date="2019-02" db="EMBL/GenBank/DDBJ databases">
        <title>Deep-cultivation of Planctomycetes and their phenomic and genomic characterization uncovers novel biology.</title>
        <authorList>
            <person name="Wiegand S."/>
            <person name="Jogler M."/>
            <person name="Boedeker C."/>
            <person name="Pinto D."/>
            <person name="Vollmers J."/>
            <person name="Rivas-Marin E."/>
            <person name="Kohn T."/>
            <person name="Peeters S.H."/>
            <person name="Heuer A."/>
            <person name="Rast P."/>
            <person name="Oberbeckmann S."/>
            <person name="Bunk B."/>
            <person name="Jeske O."/>
            <person name="Meyerdierks A."/>
            <person name="Storesund J.E."/>
            <person name="Kallscheuer N."/>
            <person name="Luecker S."/>
            <person name="Lage O.M."/>
            <person name="Pohl T."/>
            <person name="Merkel B.J."/>
            <person name="Hornburger P."/>
            <person name="Mueller R.-W."/>
            <person name="Bruemmer F."/>
            <person name="Labrenz M."/>
            <person name="Spormann A.M."/>
            <person name="Op den Camp H."/>
            <person name="Overmann J."/>
            <person name="Amann R."/>
            <person name="Jetten M.S.M."/>
            <person name="Mascher T."/>
            <person name="Medema M.H."/>
            <person name="Devos D.P."/>
            <person name="Kaster A.-K."/>
            <person name="Ovreas L."/>
            <person name="Rohde M."/>
            <person name="Galperin M.Y."/>
            <person name="Jogler C."/>
        </authorList>
    </citation>
    <scope>NUCLEOTIDE SEQUENCE [LARGE SCALE GENOMIC DNA]</scope>
    <source>
        <strain evidence="3 4">Mal48</strain>
    </source>
</reference>
<dbReference type="PANTHER" id="PTHR43833">
    <property type="entry name" value="POTASSIUM CHANNEL PROTEIN 2-RELATED-RELATED"/>
    <property type="match status" value="1"/>
</dbReference>
<dbReference type="Pfam" id="PF02254">
    <property type="entry name" value="TrkA_N"/>
    <property type="match status" value="1"/>
</dbReference>